<evidence type="ECO:0000256" key="4">
    <source>
        <dbReference type="ARBA" id="ARBA00022842"/>
    </source>
</evidence>
<evidence type="ECO:0000313" key="6">
    <source>
        <dbReference type="EMBL" id="QOV92222.1"/>
    </source>
</evidence>
<dbReference type="GO" id="GO:0046872">
    <property type="term" value="F:metal ion binding"/>
    <property type="evidence" value="ECO:0007669"/>
    <property type="project" value="UniProtKB-KW"/>
</dbReference>
<feature type="binding site" evidence="5">
    <location>
        <position position="70"/>
    </location>
    <ligand>
        <name>Mg(2+)</name>
        <dbReference type="ChEBI" id="CHEBI:18420"/>
        <label>1</label>
        <note>catalytic</note>
    </ligand>
</feature>
<dbReference type="GO" id="GO:0007165">
    <property type="term" value="P:signal transduction"/>
    <property type="evidence" value="ECO:0007669"/>
    <property type="project" value="TreeGrafter"/>
</dbReference>
<dbReference type="PANTHER" id="PTHR20854">
    <property type="entry name" value="INOSITOL MONOPHOSPHATASE"/>
    <property type="match status" value="1"/>
</dbReference>
<keyword evidence="3" id="KW-0378">Hydrolase</keyword>
<dbReference type="SUPFAM" id="SSF56655">
    <property type="entry name" value="Carbohydrate phosphatase"/>
    <property type="match status" value="1"/>
</dbReference>
<keyword evidence="4 5" id="KW-0460">Magnesium</keyword>
<keyword evidence="7" id="KW-1185">Reference proteome</keyword>
<dbReference type="Gene3D" id="3.40.190.80">
    <property type="match status" value="1"/>
</dbReference>
<dbReference type="CDD" id="cd01641">
    <property type="entry name" value="Bacterial_IMPase_like_1"/>
    <property type="match status" value="1"/>
</dbReference>
<dbReference type="PANTHER" id="PTHR20854:SF4">
    <property type="entry name" value="INOSITOL-1-MONOPHOSPHATASE-RELATED"/>
    <property type="match status" value="1"/>
</dbReference>
<accession>A0A7M2X447</accession>
<dbReference type="GO" id="GO:0006020">
    <property type="term" value="P:inositol metabolic process"/>
    <property type="evidence" value="ECO:0007669"/>
    <property type="project" value="TreeGrafter"/>
</dbReference>
<gene>
    <name evidence="6" type="ORF">IPV69_13040</name>
</gene>
<dbReference type="Pfam" id="PF00459">
    <property type="entry name" value="Inositol_P"/>
    <property type="match status" value="1"/>
</dbReference>
<name>A0A7M2X447_9BACT</name>
<dbReference type="KEGG" id="hbs:IPV69_13040"/>
<evidence type="ECO:0000256" key="2">
    <source>
        <dbReference type="ARBA" id="ARBA00022723"/>
    </source>
</evidence>
<feature type="binding site" evidence="5">
    <location>
        <position position="89"/>
    </location>
    <ligand>
        <name>Mg(2+)</name>
        <dbReference type="ChEBI" id="CHEBI:18420"/>
        <label>1</label>
        <note>catalytic</note>
    </ligand>
</feature>
<dbReference type="PROSITE" id="PS00629">
    <property type="entry name" value="IMP_1"/>
    <property type="match status" value="1"/>
</dbReference>
<evidence type="ECO:0000256" key="3">
    <source>
        <dbReference type="ARBA" id="ARBA00022801"/>
    </source>
</evidence>
<evidence type="ECO:0000313" key="7">
    <source>
        <dbReference type="Proteomes" id="UP000593765"/>
    </source>
</evidence>
<dbReference type="EMBL" id="CP063458">
    <property type="protein sequence ID" value="QOV92222.1"/>
    <property type="molecule type" value="Genomic_DNA"/>
</dbReference>
<dbReference type="RefSeq" id="WP_206295554.1">
    <property type="nucleotide sequence ID" value="NZ_CP063458.1"/>
</dbReference>
<dbReference type="Gene3D" id="3.30.540.10">
    <property type="entry name" value="Fructose-1,6-Bisphosphatase, subunit A, domain 1"/>
    <property type="match status" value="1"/>
</dbReference>
<comment type="cofactor">
    <cofactor evidence="1 5">
        <name>Mg(2+)</name>
        <dbReference type="ChEBI" id="CHEBI:18420"/>
    </cofactor>
</comment>
<dbReference type="GO" id="GO:0008934">
    <property type="term" value="F:inositol monophosphate 1-phosphatase activity"/>
    <property type="evidence" value="ECO:0007669"/>
    <property type="project" value="TreeGrafter"/>
</dbReference>
<organism evidence="6 7">
    <name type="scientific">Humisphaera borealis</name>
    <dbReference type="NCBI Taxonomy" id="2807512"/>
    <lineage>
        <taxon>Bacteria</taxon>
        <taxon>Pseudomonadati</taxon>
        <taxon>Planctomycetota</taxon>
        <taxon>Phycisphaerae</taxon>
        <taxon>Tepidisphaerales</taxon>
        <taxon>Tepidisphaeraceae</taxon>
        <taxon>Humisphaera</taxon>
    </lineage>
</organism>
<feature type="binding site" evidence="5">
    <location>
        <position position="86"/>
    </location>
    <ligand>
        <name>Mg(2+)</name>
        <dbReference type="ChEBI" id="CHEBI:18420"/>
        <label>1</label>
        <note>catalytic</note>
    </ligand>
</feature>
<reference evidence="6 7" key="1">
    <citation type="submission" date="2020-10" db="EMBL/GenBank/DDBJ databases">
        <title>Wide distribution of Phycisphaera-like planctomycetes from WD2101 soil group in peatlands and genome analysis of the first cultivated representative.</title>
        <authorList>
            <person name="Dedysh S.N."/>
            <person name="Beletsky A.V."/>
            <person name="Ivanova A."/>
            <person name="Kulichevskaya I.S."/>
            <person name="Suzina N.E."/>
            <person name="Philippov D.A."/>
            <person name="Rakitin A.L."/>
            <person name="Mardanov A.V."/>
            <person name="Ravin N.V."/>
        </authorList>
    </citation>
    <scope>NUCLEOTIDE SEQUENCE [LARGE SCALE GENOMIC DNA]</scope>
    <source>
        <strain evidence="6 7">M1803</strain>
    </source>
</reference>
<keyword evidence="2 5" id="KW-0479">Metal-binding</keyword>
<dbReference type="Proteomes" id="UP000593765">
    <property type="component" value="Chromosome"/>
</dbReference>
<feature type="binding site" evidence="5">
    <location>
        <position position="88"/>
    </location>
    <ligand>
        <name>Mg(2+)</name>
        <dbReference type="ChEBI" id="CHEBI:18420"/>
        <label>1</label>
        <note>catalytic</note>
    </ligand>
</feature>
<dbReference type="FunFam" id="3.30.540.10:FF:000003">
    <property type="entry name" value="Inositol-1-monophosphatase"/>
    <property type="match status" value="1"/>
</dbReference>
<dbReference type="InterPro" id="IPR020583">
    <property type="entry name" value="Inositol_monoP_metal-BS"/>
</dbReference>
<dbReference type="InterPro" id="IPR000760">
    <property type="entry name" value="Inositol_monophosphatase-like"/>
</dbReference>
<dbReference type="AlphaFoldDB" id="A0A7M2X447"/>
<proteinExistence type="predicted"/>
<sequence>MPSPSLRELLTVAADAAYLAGRRTLAYFNTGVEVEIKADDSPVTRADKEAEQLIRDIVAKRYPTHAILGEEGGETNGDPDHKWIIDPIDGTKSFIHGVPMYGVMIGVEVRGQPAVGAVYLPGTDELVLAATGLGVTHNGRPAKVSDVSRLKDACLLTSSFQGSLERSDAYEKLMAGTRISRGWGDVYGYVLVATGRAEIMLDPKMNPWDCAAIAPIIREAGGRFTTWAGEDTIWGPDAVATNGALYQEVITVLKNEKRKSADPVRSI</sequence>
<feature type="binding site" evidence="5">
    <location>
        <position position="209"/>
    </location>
    <ligand>
        <name>Mg(2+)</name>
        <dbReference type="ChEBI" id="CHEBI:18420"/>
        <label>1</label>
        <note>catalytic</note>
    </ligand>
</feature>
<evidence type="ECO:0000256" key="1">
    <source>
        <dbReference type="ARBA" id="ARBA00001946"/>
    </source>
</evidence>
<protein>
    <submittedName>
        <fullName evidence="6">Inositol monophosphatase family protein</fullName>
    </submittedName>
</protein>
<dbReference type="PRINTS" id="PR00377">
    <property type="entry name" value="IMPHPHTASES"/>
</dbReference>
<evidence type="ECO:0000256" key="5">
    <source>
        <dbReference type="PIRSR" id="PIRSR600760-2"/>
    </source>
</evidence>